<proteinExistence type="inferred from homology"/>
<feature type="transmembrane region" description="Helical" evidence="10">
    <location>
        <begin position="135"/>
        <end position="154"/>
    </location>
</feature>
<dbReference type="InterPro" id="IPR017972">
    <property type="entry name" value="Cyt_P450_CS"/>
</dbReference>
<feature type="transmembrane region" description="Helical" evidence="10">
    <location>
        <begin position="268"/>
        <end position="288"/>
    </location>
</feature>
<dbReference type="PANTHER" id="PTHR24287">
    <property type="entry name" value="P450, PUTATIVE (EUROFUNG)-RELATED"/>
    <property type="match status" value="1"/>
</dbReference>
<dbReference type="GO" id="GO:0022857">
    <property type="term" value="F:transmembrane transporter activity"/>
    <property type="evidence" value="ECO:0007669"/>
    <property type="project" value="InterPro"/>
</dbReference>
<evidence type="ECO:0000256" key="9">
    <source>
        <dbReference type="SAM" id="MobiDB-lite"/>
    </source>
</evidence>
<evidence type="ECO:0000313" key="12">
    <source>
        <dbReference type="EMBL" id="KKY27696.1"/>
    </source>
</evidence>
<evidence type="ECO:0000256" key="1">
    <source>
        <dbReference type="ARBA" id="ARBA00001971"/>
    </source>
</evidence>
<dbReference type="Pfam" id="PF00067">
    <property type="entry name" value="p450"/>
    <property type="match status" value="1"/>
</dbReference>
<dbReference type="InterPro" id="IPR002974">
    <property type="entry name" value="Cyt_P450_E_CYP52_ascomycetes"/>
</dbReference>
<dbReference type="SUPFAM" id="SSF48264">
    <property type="entry name" value="Cytochrome P450"/>
    <property type="match status" value="1"/>
</dbReference>
<dbReference type="OrthoDB" id="1470350at2759"/>
<dbReference type="Proteomes" id="UP000053317">
    <property type="component" value="Unassembled WGS sequence"/>
</dbReference>
<dbReference type="Pfam" id="PF07690">
    <property type="entry name" value="MFS_1"/>
    <property type="match status" value="1"/>
</dbReference>
<dbReference type="PRINTS" id="PR01239">
    <property type="entry name" value="EP450IICYP52"/>
</dbReference>
<feature type="transmembrane region" description="Helical" evidence="10">
    <location>
        <begin position="103"/>
        <end position="128"/>
    </location>
</feature>
<sequence>MAITQTLKNAFVDMGNTLKMKPVQGLFYMLPFTLSELATYLEVEQTKISESNTTSMLSRSIGAVIFGIASDQYGRKIPLLVDLVLLGVFTLCTGFIHNFGQLIGVRLLFGIPFGGLYGMIMATVLEAVPKKSRGVVAGFTQQGFSAGYLLASGLHLAMSQYGWRSLFWLGAGLVIPIGTIRFFTPYYSEASHAIEEAEGVAEVDERMAVGGNLSFIAKLKFVVRRHPKPFIYACVLTSCFNTMGHGSMDLYPTFLRTQRHLDVKHETWVTVILQIGGISGGVVGGYLSHKISPKWIAACSIALCAPWLPLWVLPTRWNELAVGAFFLQFFYGAGIGNLGNILQQLCPHPGMRAAFGGLAYNLGNAVSAIAPTVETALGERFPTKSGKPNYALTQVILVAIVIALLITTLSFMPLKSLNKQWDEMDPNMTIPENSSKTATENEPREHAAAVPASVLALYAITVFWALSSIYKTWTARRLAARLIADKGVQEAPQLQSKWPLHVDLVVKALKADKEGHIMALFEDIIQKNATFGTMKEGGLGGRELVTVDPVNIEAMLSTQFSDFCLGTRSQNFHPLLGHGIFTQDGPDWKVSREILRPQFMHTRSEYFALMQHETERFINTLLTSPTPGGVDLSPLFFALTLHTTTSVLFGRPSGSMTSIDDDPDAFAKAFNGGQHKLARRARIGKIWWLIDGPVFRSNCRTVRKYVDEVVQSALSHEKDVEKEADSKQYVFLKALMQRTKDPKTLRDQLINVLLAGRDTTACLLSWSIRLLAEHPEIQRKLREECLSLPSFATGDIPTKEEIRAMEYLELVIREVLRLYPSVPVNTREATKTTTLPRGGGPDGQSPVLIHKGQTIGYSVYVMHRREDIYGPDAREFRPERWQKGEPNSVDLKDIGWGYLPFNGGPRICLGRYFATLEAKYTVVRLLQTFQNIEWAVKLDRSLPEKQLLTLVLAPADGCKVKLTPA</sequence>
<evidence type="ECO:0000256" key="2">
    <source>
        <dbReference type="ARBA" id="ARBA00004141"/>
    </source>
</evidence>
<evidence type="ECO:0000256" key="10">
    <source>
        <dbReference type="SAM" id="Phobius"/>
    </source>
</evidence>
<keyword evidence="10" id="KW-0472">Membrane</keyword>
<protein>
    <submittedName>
        <fullName evidence="12">Putative cytochrome p450 alkane</fullName>
    </submittedName>
</protein>
<dbReference type="EMBL" id="LCWF01000022">
    <property type="protein sequence ID" value="KKY27696.1"/>
    <property type="molecule type" value="Genomic_DNA"/>
</dbReference>
<dbReference type="InterPro" id="IPR020846">
    <property type="entry name" value="MFS_dom"/>
</dbReference>
<dbReference type="InterPro" id="IPR001128">
    <property type="entry name" value="Cyt_P450"/>
</dbReference>
<feature type="transmembrane region" description="Helical" evidence="10">
    <location>
        <begin position="295"/>
        <end position="314"/>
    </location>
</feature>
<comment type="similarity">
    <text evidence="3">Belongs to the cytochrome P450 family.</text>
</comment>
<dbReference type="PROSITE" id="PS50850">
    <property type="entry name" value="MFS"/>
    <property type="match status" value="1"/>
</dbReference>
<dbReference type="GO" id="GO:0020037">
    <property type="term" value="F:heme binding"/>
    <property type="evidence" value="ECO:0007669"/>
    <property type="project" value="InterPro"/>
</dbReference>
<evidence type="ECO:0000256" key="7">
    <source>
        <dbReference type="ARBA" id="ARBA00023004"/>
    </source>
</evidence>
<dbReference type="InterPro" id="IPR036396">
    <property type="entry name" value="Cyt_P450_sf"/>
</dbReference>
<keyword evidence="13" id="KW-1185">Reference proteome</keyword>
<comment type="caution">
    <text evidence="12">The sequence shown here is derived from an EMBL/GenBank/DDBJ whole genome shotgun (WGS) entry which is preliminary data.</text>
</comment>
<evidence type="ECO:0000256" key="8">
    <source>
        <dbReference type="ARBA" id="ARBA00023033"/>
    </source>
</evidence>
<dbReference type="CDD" id="cd11063">
    <property type="entry name" value="CYP52"/>
    <property type="match status" value="1"/>
</dbReference>
<evidence type="ECO:0000259" key="11">
    <source>
        <dbReference type="PROSITE" id="PS50850"/>
    </source>
</evidence>
<comment type="cofactor">
    <cofactor evidence="1">
        <name>heme</name>
        <dbReference type="ChEBI" id="CHEBI:30413"/>
    </cofactor>
</comment>
<feature type="transmembrane region" description="Helical" evidence="10">
    <location>
        <begin position="230"/>
        <end position="248"/>
    </location>
</feature>
<dbReference type="Gene3D" id="1.20.1250.20">
    <property type="entry name" value="MFS general substrate transporter like domains"/>
    <property type="match status" value="1"/>
</dbReference>
<evidence type="ECO:0000256" key="4">
    <source>
        <dbReference type="ARBA" id="ARBA00022617"/>
    </source>
</evidence>
<keyword evidence="10" id="KW-1133">Transmembrane helix</keyword>
<feature type="domain" description="Major facilitator superfamily (MFS) profile" evidence="11">
    <location>
        <begin position="1"/>
        <end position="416"/>
    </location>
</feature>
<feature type="transmembrane region" description="Helical" evidence="10">
    <location>
        <begin position="448"/>
        <end position="467"/>
    </location>
</feature>
<feature type="transmembrane region" description="Helical" evidence="10">
    <location>
        <begin position="320"/>
        <end position="342"/>
    </location>
</feature>
<keyword evidence="8" id="KW-0503">Monooxygenase</keyword>
<dbReference type="PANTHER" id="PTHR24287:SF1">
    <property type="entry name" value="P450, PUTATIVE (EUROFUNG)-RELATED"/>
    <property type="match status" value="1"/>
</dbReference>
<organism evidence="12 13">
    <name type="scientific">Phaeomoniella chlamydospora</name>
    <name type="common">Phaeoacremonium chlamydosporum</name>
    <dbReference type="NCBI Taxonomy" id="158046"/>
    <lineage>
        <taxon>Eukaryota</taxon>
        <taxon>Fungi</taxon>
        <taxon>Dikarya</taxon>
        <taxon>Ascomycota</taxon>
        <taxon>Pezizomycotina</taxon>
        <taxon>Eurotiomycetes</taxon>
        <taxon>Chaetothyriomycetidae</taxon>
        <taxon>Phaeomoniellales</taxon>
        <taxon>Phaeomoniellaceae</taxon>
        <taxon>Phaeomoniella</taxon>
    </lineage>
</organism>
<gene>
    <name evidence="12" type="ORF">UCRPC4_g00930</name>
</gene>
<feature type="transmembrane region" description="Helical" evidence="10">
    <location>
        <begin position="390"/>
        <end position="412"/>
    </location>
</feature>
<dbReference type="SUPFAM" id="SSF103473">
    <property type="entry name" value="MFS general substrate transporter"/>
    <property type="match status" value="1"/>
</dbReference>
<feature type="transmembrane region" description="Helical" evidence="10">
    <location>
        <begin position="79"/>
        <end position="97"/>
    </location>
</feature>
<dbReference type="PRINTS" id="PR00385">
    <property type="entry name" value="P450"/>
</dbReference>
<reference evidence="12 13" key="1">
    <citation type="submission" date="2015-05" db="EMBL/GenBank/DDBJ databases">
        <title>Distinctive expansion of gene families associated with plant cell wall degradation and secondary metabolism in the genomes of grapevine trunk pathogens.</title>
        <authorList>
            <person name="Lawrence D.P."/>
            <person name="Travadon R."/>
            <person name="Rolshausen P.E."/>
            <person name="Baumgartner K."/>
        </authorList>
    </citation>
    <scope>NUCLEOTIDE SEQUENCE [LARGE SCALE GENOMIC DNA]</scope>
    <source>
        <strain evidence="12">UCRPC4</strain>
    </source>
</reference>
<dbReference type="GO" id="GO:0016712">
    <property type="term" value="F:oxidoreductase activity, acting on paired donors, with incorporation or reduction of molecular oxygen, reduced flavin or flavoprotein as one donor, and incorporation of one atom of oxygen"/>
    <property type="evidence" value="ECO:0007669"/>
    <property type="project" value="InterPro"/>
</dbReference>
<evidence type="ECO:0000313" key="13">
    <source>
        <dbReference type="Proteomes" id="UP000053317"/>
    </source>
</evidence>
<keyword evidence="5" id="KW-0479">Metal-binding</keyword>
<accession>A0A0G2F073</accession>
<dbReference type="AlphaFoldDB" id="A0A0G2F073"/>
<evidence type="ECO:0000256" key="5">
    <source>
        <dbReference type="ARBA" id="ARBA00022723"/>
    </source>
</evidence>
<dbReference type="InterPro" id="IPR011701">
    <property type="entry name" value="MFS"/>
</dbReference>
<keyword evidence="10" id="KW-0812">Transmembrane</keyword>
<dbReference type="GO" id="GO:0016020">
    <property type="term" value="C:membrane"/>
    <property type="evidence" value="ECO:0007669"/>
    <property type="project" value="UniProtKB-SubCell"/>
</dbReference>
<dbReference type="InterPro" id="IPR047146">
    <property type="entry name" value="Cyt_P450_E_CYP52_fungi"/>
</dbReference>
<evidence type="ECO:0000256" key="3">
    <source>
        <dbReference type="ARBA" id="ARBA00010617"/>
    </source>
</evidence>
<dbReference type="Gene3D" id="1.10.630.10">
    <property type="entry name" value="Cytochrome P450"/>
    <property type="match status" value="1"/>
</dbReference>
<keyword evidence="4" id="KW-0349">Heme</keyword>
<keyword evidence="6" id="KW-0560">Oxidoreductase</keyword>
<dbReference type="GO" id="GO:0005506">
    <property type="term" value="F:iron ion binding"/>
    <property type="evidence" value="ECO:0007669"/>
    <property type="project" value="InterPro"/>
</dbReference>
<evidence type="ECO:0000256" key="6">
    <source>
        <dbReference type="ARBA" id="ARBA00023002"/>
    </source>
</evidence>
<feature type="transmembrane region" description="Helical" evidence="10">
    <location>
        <begin position="166"/>
        <end position="184"/>
    </location>
</feature>
<feature type="region of interest" description="Disordered" evidence="9">
    <location>
        <begin position="425"/>
        <end position="444"/>
    </location>
</feature>
<dbReference type="InterPro" id="IPR036259">
    <property type="entry name" value="MFS_trans_sf"/>
</dbReference>
<dbReference type="PROSITE" id="PS00086">
    <property type="entry name" value="CYTOCHROME_P450"/>
    <property type="match status" value="1"/>
</dbReference>
<keyword evidence="7" id="KW-0408">Iron</keyword>
<name>A0A0G2F073_PHACM</name>
<reference evidence="12 13" key="2">
    <citation type="submission" date="2015-05" db="EMBL/GenBank/DDBJ databases">
        <authorList>
            <person name="Morales-Cruz A."/>
            <person name="Amrine K.C."/>
            <person name="Cantu D."/>
        </authorList>
    </citation>
    <scope>NUCLEOTIDE SEQUENCE [LARGE SCALE GENOMIC DNA]</scope>
    <source>
        <strain evidence="12">UCRPC4</strain>
    </source>
</reference>
<comment type="subcellular location">
    <subcellularLocation>
        <location evidence="2">Membrane</location>
        <topology evidence="2">Multi-pass membrane protein</topology>
    </subcellularLocation>
</comment>